<gene>
    <name evidence="1" type="ORF">SAMN05660649_04288</name>
</gene>
<dbReference type="EMBL" id="FOOX01000020">
    <property type="protein sequence ID" value="SFH21672.1"/>
    <property type="molecule type" value="Genomic_DNA"/>
</dbReference>
<dbReference type="RefSeq" id="WP_092474202.1">
    <property type="nucleotide sequence ID" value="NZ_FOOX01000020.1"/>
</dbReference>
<protein>
    <submittedName>
        <fullName evidence="1">Uncharacterized protein</fullName>
    </submittedName>
</protein>
<evidence type="ECO:0000313" key="2">
    <source>
        <dbReference type="Proteomes" id="UP000199337"/>
    </source>
</evidence>
<accession>A0A1I2Y7R7</accession>
<dbReference type="Proteomes" id="UP000199337">
    <property type="component" value="Unassembled WGS sequence"/>
</dbReference>
<proteinExistence type="predicted"/>
<keyword evidence="2" id="KW-1185">Reference proteome</keyword>
<sequence length="175" mass="20926">MSDIKFWRYSLPPIDSIEGWGIFLLDSTGMFAAVTDYGNYAFKWTHHGCKDFREFFIDIKHGSDNEYYIKKLFQGQEKEFDGENTIKSIKEHILYYRRDGSYSKEFAREEWDLIKEYEHNFISVIDFTRWHDETKIDEAHEFACYDYPSDIKAFGQKLLPRLADVLREELQKEAA</sequence>
<dbReference type="AlphaFoldDB" id="A0A1I2Y7R7"/>
<organism evidence="1 2">
    <name type="scientific">Desulfotruncus arcticus DSM 17038</name>
    <dbReference type="NCBI Taxonomy" id="1121424"/>
    <lineage>
        <taxon>Bacteria</taxon>
        <taxon>Bacillati</taxon>
        <taxon>Bacillota</taxon>
        <taxon>Clostridia</taxon>
        <taxon>Eubacteriales</taxon>
        <taxon>Desulfallaceae</taxon>
        <taxon>Desulfotruncus</taxon>
    </lineage>
</organism>
<dbReference type="InterPro" id="IPR058701">
    <property type="entry name" value="PhiTE_072-like"/>
</dbReference>
<evidence type="ECO:0000313" key="1">
    <source>
        <dbReference type="EMBL" id="SFH21672.1"/>
    </source>
</evidence>
<dbReference type="Pfam" id="PF26211">
    <property type="entry name" value="Phage_phiTE_072"/>
    <property type="match status" value="1"/>
</dbReference>
<name>A0A1I2Y7R7_9FIRM</name>
<dbReference type="STRING" id="341036.SAMN05660649_04288"/>
<reference evidence="2" key="1">
    <citation type="submission" date="2016-10" db="EMBL/GenBank/DDBJ databases">
        <authorList>
            <person name="Varghese N."/>
            <person name="Submissions S."/>
        </authorList>
    </citation>
    <scope>NUCLEOTIDE SEQUENCE [LARGE SCALE GENOMIC DNA]</scope>
    <source>
        <strain evidence="2">DSM 17038</strain>
    </source>
</reference>
<dbReference type="OrthoDB" id="2663163at2"/>